<accession>A0A3S4ZL82</accession>
<keyword evidence="3" id="KW-0547">Nucleotide-binding</keyword>
<dbReference type="GO" id="GO:0016787">
    <property type="term" value="F:hydrolase activity"/>
    <property type="evidence" value="ECO:0007669"/>
    <property type="project" value="UniProtKB-KW"/>
</dbReference>
<dbReference type="GO" id="GO:0003723">
    <property type="term" value="F:RNA binding"/>
    <property type="evidence" value="ECO:0007669"/>
    <property type="project" value="TreeGrafter"/>
</dbReference>
<evidence type="ECO:0000313" key="9">
    <source>
        <dbReference type="EMBL" id="VEL14380.1"/>
    </source>
</evidence>
<dbReference type="GO" id="GO:0071013">
    <property type="term" value="C:catalytic step 2 spliceosome"/>
    <property type="evidence" value="ECO:0007669"/>
    <property type="project" value="TreeGrafter"/>
</dbReference>
<reference evidence="9" key="1">
    <citation type="submission" date="2018-11" db="EMBL/GenBank/DDBJ databases">
        <authorList>
            <consortium name="Pathogen Informatics"/>
        </authorList>
    </citation>
    <scope>NUCLEOTIDE SEQUENCE</scope>
</reference>
<feature type="domain" description="Helicase ATP-binding" evidence="8">
    <location>
        <begin position="83"/>
        <end position="257"/>
    </location>
</feature>
<proteinExistence type="inferred from homology"/>
<keyword evidence="10" id="KW-1185">Reference proteome</keyword>
<keyword evidence="4" id="KW-0378">Hydrolase</keyword>
<dbReference type="SMART" id="SM00487">
    <property type="entry name" value="DEXDc"/>
    <property type="match status" value="1"/>
</dbReference>
<evidence type="ECO:0000256" key="6">
    <source>
        <dbReference type="ARBA" id="ARBA00022840"/>
    </source>
</evidence>
<comment type="caution">
    <text evidence="9">The sequence shown here is derived from an EMBL/GenBank/DDBJ whole genome shotgun (WGS) entry which is preliminary data.</text>
</comment>
<dbReference type="FunFam" id="3.40.50.300:FF:000578">
    <property type="entry name" value="probable ATP-dependent RNA helicase DHX35"/>
    <property type="match status" value="1"/>
</dbReference>
<evidence type="ECO:0000256" key="2">
    <source>
        <dbReference type="ARBA" id="ARBA00012552"/>
    </source>
</evidence>
<dbReference type="InterPro" id="IPR027417">
    <property type="entry name" value="P-loop_NTPase"/>
</dbReference>
<evidence type="ECO:0000256" key="1">
    <source>
        <dbReference type="ARBA" id="ARBA00008792"/>
    </source>
</evidence>
<comment type="catalytic activity">
    <reaction evidence="7">
        <text>ATP + H2O = ADP + phosphate + H(+)</text>
        <dbReference type="Rhea" id="RHEA:13065"/>
        <dbReference type="ChEBI" id="CHEBI:15377"/>
        <dbReference type="ChEBI" id="CHEBI:15378"/>
        <dbReference type="ChEBI" id="CHEBI:30616"/>
        <dbReference type="ChEBI" id="CHEBI:43474"/>
        <dbReference type="ChEBI" id="CHEBI:456216"/>
        <dbReference type="EC" id="3.6.4.13"/>
    </reaction>
</comment>
<dbReference type="OrthoDB" id="10253254at2759"/>
<evidence type="ECO:0000256" key="7">
    <source>
        <dbReference type="ARBA" id="ARBA00047984"/>
    </source>
</evidence>
<evidence type="ECO:0000259" key="8">
    <source>
        <dbReference type="PROSITE" id="PS51192"/>
    </source>
</evidence>
<dbReference type="GO" id="GO:0005524">
    <property type="term" value="F:ATP binding"/>
    <property type="evidence" value="ECO:0007669"/>
    <property type="project" value="UniProtKB-KW"/>
</dbReference>
<sequence length="282" mass="32296">MFSKTLRFLKPSDNEISAVYSEEVPEFTCDGSQGDNFVKAFSKDELSSIDQLRQRLPVFRWRSHFLYLLETNRLNILLIINLLKHSKYFSVVVITGETGSGKSTQLPQYIYEAGWLNARPTKDHPQGVTMAITQPRRVAAITLATRVAEEKNWKLGVQVGYSIRFEECSCPEKTVLTFLTDGMLIHELSRDPLLRRFRVIMLDEVHERSLHTDLLLGLVKKVLRKRPWDLRLVVSSATLQASILDMLLHKFSARTHWQHSPNTLSIMVAASALTPLIRNHLV</sequence>
<dbReference type="PANTHER" id="PTHR18934">
    <property type="entry name" value="ATP-DEPENDENT RNA HELICASE"/>
    <property type="match status" value="1"/>
</dbReference>
<name>A0A3S4ZL82_9PLAT</name>
<dbReference type="PROSITE" id="PS51192">
    <property type="entry name" value="HELICASE_ATP_BIND_1"/>
    <property type="match status" value="1"/>
</dbReference>
<dbReference type="AlphaFoldDB" id="A0A3S4ZL82"/>
<dbReference type="InterPro" id="IPR011545">
    <property type="entry name" value="DEAD/DEAH_box_helicase_dom"/>
</dbReference>
<dbReference type="PANTHER" id="PTHR18934:SF136">
    <property type="entry name" value="ATP-DEPENDENT RNA HELICASE DHX35-RELATED"/>
    <property type="match status" value="1"/>
</dbReference>
<protein>
    <recommendedName>
        <fullName evidence="2">RNA helicase</fullName>
        <ecNumber evidence="2">3.6.4.13</ecNumber>
    </recommendedName>
</protein>
<dbReference type="Proteomes" id="UP000784294">
    <property type="component" value="Unassembled WGS sequence"/>
</dbReference>
<keyword evidence="5" id="KW-0347">Helicase</keyword>
<gene>
    <name evidence="9" type="ORF">PXEA_LOCUS7820</name>
</gene>
<dbReference type="EC" id="3.6.4.13" evidence="2"/>
<dbReference type="Gene3D" id="3.40.50.300">
    <property type="entry name" value="P-loop containing nucleotide triphosphate hydrolases"/>
    <property type="match status" value="1"/>
</dbReference>
<dbReference type="InterPro" id="IPR014001">
    <property type="entry name" value="Helicase_ATP-bd"/>
</dbReference>
<dbReference type="EMBL" id="CAAALY010020953">
    <property type="protein sequence ID" value="VEL14380.1"/>
    <property type="molecule type" value="Genomic_DNA"/>
</dbReference>
<comment type="similarity">
    <text evidence="1">Belongs to the DEAD box helicase family. DEAH subfamily.</text>
</comment>
<evidence type="ECO:0000256" key="4">
    <source>
        <dbReference type="ARBA" id="ARBA00022801"/>
    </source>
</evidence>
<dbReference type="GO" id="GO:0003724">
    <property type="term" value="F:RNA helicase activity"/>
    <property type="evidence" value="ECO:0007669"/>
    <property type="project" value="UniProtKB-EC"/>
</dbReference>
<dbReference type="SUPFAM" id="SSF52540">
    <property type="entry name" value="P-loop containing nucleoside triphosphate hydrolases"/>
    <property type="match status" value="1"/>
</dbReference>
<organism evidence="9 10">
    <name type="scientific">Protopolystoma xenopodis</name>
    <dbReference type="NCBI Taxonomy" id="117903"/>
    <lineage>
        <taxon>Eukaryota</taxon>
        <taxon>Metazoa</taxon>
        <taxon>Spiralia</taxon>
        <taxon>Lophotrochozoa</taxon>
        <taxon>Platyhelminthes</taxon>
        <taxon>Monogenea</taxon>
        <taxon>Polyopisthocotylea</taxon>
        <taxon>Polystomatidea</taxon>
        <taxon>Polystomatidae</taxon>
        <taxon>Protopolystoma</taxon>
    </lineage>
</organism>
<evidence type="ECO:0000256" key="5">
    <source>
        <dbReference type="ARBA" id="ARBA00022806"/>
    </source>
</evidence>
<dbReference type="Pfam" id="PF00270">
    <property type="entry name" value="DEAD"/>
    <property type="match status" value="1"/>
</dbReference>
<keyword evidence="6" id="KW-0067">ATP-binding</keyword>
<evidence type="ECO:0000256" key="3">
    <source>
        <dbReference type="ARBA" id="ARBA00022741"/>
    </source>
</evidence>
<evidence type="ECO:0000313" key="10">
    <source>
        <dbReference type="Proteomes" id="UP000784294"/>
    </source>
</evidence>